<dbReference type="Pfam" id="PF00012">
    <property type="entry name" value="HSP70"/>
    <property type="match status" value="1"/>
</dbReference>
<comment type="caution">
    <text evidence="5">The sequence shown here is derived from an EMBL/GenBank/DDBJ whole genome shotgun (WGS) entry which is preliminary data.</text>
</comment>
<dbReference type="PANTHER" id="PTHR19375">
    <property type="entry name" value="HEAT SHOCK PROTEIN 70KDA"/>
    <property type="match status" value="1"/>
</dbReference>
<dbReference type="SUPFAM" id="SSF53067">
    <property type="entry name" value="Actin-like ATPase domain"/>
    <property type="match status" value="2"/>
</dbReference>
<dbReference type="EMBL" id="JAFCMP010000190">
    <property type="protein sequence ID" value="KAG5183772.1"/>
    <property type="molecule type" value="Genomic_DNA"/>
</dbReference>
<organism evidence="5 6">
    <name type="scientific">Tribonema minus</name>
    <dbReference type="NCBI Taxonomy" id="303371"/>
    <lineage>
        <taxon>Eukaryota</taxon>
        <taxon>Sar</taxon>
        <taxon>Stramenopiles</taxon>
        <taxon>Ochrophyta</taxon>
        <taxon>PX clade</taxon>
        <taxon>Xanthophyceae</taxon>
        <taxon>Tribonematales</taxon>
        <taxon>Tribonemataceae</taxon>
        <taxon>Tribonema</taxon>
    </lineage>
</organism>
<evidence type="ECO:0000313" key="6">
    <source>
        <dbReference type="Proteomes" id="UP000664859"/>
    </source>
</evidence>
<keyword evidence="4" id="KW-0812">Transmembrane</keyword>
<dbReference type="InterPro" id="IPR043129">
    <property type="entry name" value="ATPase_NBD"/>
</dbReference>
<evidence type="ECO:0000256" key="3">
    <source>
        <dbReference type="RuleBase" id="RU003322"/>
    </source>
</evidence>
<dbReference type="Gene3D" id="3.90.640.10">
    <property type="entry name" value="Actin, Chain A, domain 4"/>
    <property type="match status" value="1"/>
</dbReference>
<name>A0A835Z170_9STRA</name>
<dbReference type="OrthoDB" id="248320at2759"/>
<comment type="similarity">
    <text evidence="3">Belongs to the heat shock protein 70 family.</text>
</comment>
<dbReference type="AlphaFoldDB" id="A0A835Z170"/>
<evidence type="ECO:0000256" key="2">
    <source>
        <dbReference type="ARBA" id="ARBA00022840"/>
    </source>
</evidence>
<keyword evidence="4" id="KW-1133">Transmembrane helix</keyword>
<evidence type="ECO:0000313" key="5">
    <source>
        <dbReference type="EMBL" id="KAG5183772.1"/>
    </source>
</evidence>
<dbReference type="Proteomes" id="UP000664859">
    <property type="component" value="Unassembled WGS sequence"/>
</dbReference>
<gene>
    <name evidence="5" type="ORF">JKP88DRAFT_348590</name>
</gene>
<feature type="transmembrane region" description="Helical" evidence="4">
    <location>
        <begin position="645"/>
        <end position="666"/>
    </location>
</feature>
<dbReference type="InterPro" id="IPR013126">
    <property type="entry name" value="Hsp_70_fam"/>
</dbReference>
<reference evidence="5" key="1">
    <citation type="submission" date="2021-02" db="EMBL/GenBank/DDBJ databases">
        <title>First Annotated Genome of the Yellow-green Alga Tribonema minus.</title>
        <authorList>
            <person name="Mahan K.M."/>
        </authorList>
    </citation>
    <scope>NUCLEOTIDE SEQUENCE</scope>
    <source>
        <strain evidence="5">UTEX B ZZ1240</strain>
    </source>
</reference>
<accession>A0A835Z170</accession>
<sequence>MSLATAGVGAGAMPPVMNMPPPMMSGNAVALHQAPPTFGAGAAGCADACCGAGGAYDLRGQAAADAGPQEDLSACLGVALGATTYSACLYLADKGAVPLTGRAPLPAALWLDPKTGARGLRKWAKRDSRSGALPKAVTVGLRGEGEAGLLRVPAGMRLLGARHRPGALLREAAAWPVELVEAARGDDAADDTSGVHICLPGEAGQEWRACEPEHLLAALLVSLRLKAAAAFKVECVTCNFTVPAWFGDAPRVALQRAVFLAGMRPARFVSAPLAAAVGALHSEKGGLARGADGGAVAAVRVGGGGAGAALLRRAAAGALETAAVRGDAGAGGGDMDYLLARALQAALEDAHGAEAAQEGFKALVAAARSAREALSEEAEATVHLPAGSLPSQPEVEFTTKVSRGELEQAVAPLLERISEMLRDIAAAAAGGAPVRTVVVSGGVALAMPALQKAVAAAFPKAEVTRTDGTEAARGAALLLASERGVLRGVDALAKARGLRVAHPLSGAAAVQAADALPLQISLVTGGGSPEVLFAQGTRLPATTERCFDAAQGHRAGTEVRAVQTVDAAGSDVTAALVTVADLGDPLNQYDDRGYPALATYDDMRYPALVTRVTLEFTVDECGILSSEVKDVVVPVKKSNDKMKRMLNALALVAALLALIVGGYFQLQALAEKPAKDMARAREKLTKFYEVVNPAKLTTVEDTVKR</sequence>
<proteinExistence type="inferred from homology"/>
<dbReference type="GO" id="GO:0140662">
    <property type="term" value="F:ATP-dependent protein folding chaperone"/>
    <property type="evidence" value="ECO:0007669"/>
    <property type="project" value="InterPro"/>
</dbReference>
<dbReference type="GO" id="GO:0005524">
    <property type="term" value="F:ATP binding"/>
    <property type="evidence" value="ECO:0007669"/>
    <property type="project" value="UniProtKB-KW"/>
</dbReference>
<protein>
    <submittedName>
        <fullName evidence="5">Hsp70 protein-domain-containing protein</fullName>
    </submittedName>
</protein>
<keyword evidence="6" id="KW-1185">Reference proteome</keyword>
<keyword evidence="2 3" id="KW-0067">ATP-binding</keyword>
<evidence type="ECO:0000256" key="1">
    <source>
        <dbReference type="ARBA" id="ARBA00022741"/>
    </source>
</evidence>
<dbReference type="Gene3D" id="3.30.420.40">
    <property type="match status" value="2"/>
</dbReference>
<keyword evidence="1 3" id="KW-0547">Nucleotide-binding</keyword>
<keyword evidence="4" id="KW-0472">Membrane</keyword>
<evidence type="ECO:0000256" key="4">
    <source>
        <dbReference type="SAM" id="Phobius"/>
    </source>
</evidence>